<comment type="caution">
    <text evidence="2">The sequence shown here is derived from an EMBL/GenBank/DDBJ whole genome shotgun (WGS) entry which is preliminary data.</text>
</comment>
<evidence type="ECO:0000256" key="1">
    <source>
        <dbReference type="SAM" id="MobiDB-lite"/>
    </source>
</evidence>
<evidence type="ECO:0000313" key="2">
    <source>
        <dbReference type="EMBL" id="KAK5577857.1"/>
    </source>
</evidence>
<keyword evidence="3" id="KW-1185">Reference proteome</keyword>
<gene>
    <name evidence="2" type="ORF">RB653_002805</name>
</gene>
<name>A0AAN7TX47_9MYCE</name>
<dbReference type="Proteomes" id="UP001344447">
    <property type="component" value="Unassembled WGS sequence"/>
</dbReference>
<organism evidence="2 3">
    <name type="scientific">Dictyostelium firmibasis</name>
    <dbReference type="NCBI Taxonomy" id="79012"/>
    <lineage>
        <taxon>Eukaryota</taxon>
        <taxon>Amoebozoa</taxon>
        <taxon>Evosea</taxon>
        <taxon>Eumycetozoa</taxon>
        <taxon>Dictyostelia</taxon>
        <taxon>Dictyosteliales</taxon>
        <taxon>Dictyosteliaceae</taxon>
        <taxon>Dictyostelium</taxon>
    </lineage>
</organism>
<accession>A0AAN7TX47</accession>
<dbReference type="AlphaFoldDB" id="A0AAN7TX47"/>
<protein>
    <submittedName>
        <fullName evidence="2">Uncharacterized protein</fullName>
    </submittedName>
</protein>
<sequence length="270" mass="30886">MINCKSFEFKMTIFNNSNCYESGIVSTFSVSPCSDFGLIKFFTENSGVLYGPIYEINNCSSKLDYEDDQVREIASSNFQFGKCQPQPRSKISYLYSIDRNQTIPQKSLGKCNSITFLYNNDQDRLNNKPNCNFIKIRSYDNGTCYENPLVRRYEKLMCIGDEIITYRCGNDSQCQDSNCYPFDQFPSNSTIYDNHCKNIIIDDNNNNNNGGSKNENSDNNKNVNKNNNNNRGKENDEGRIVNSTFSNNIKLNSKLLQILITISILISILI</sequence>
<feature type="region of interest" description="Disordered" evidence="1">
    <location>
        <begin position="207"/>
        <end position="239"/>
    </location>
</feature>
<dbReference type="EMBL" id="JAVFKY010000004">
    <property type="protein sequence ID" value="KAK5577857.1"/>
    <property type="molecule type" value="Genomic_DNA"/>
</dbReference>
<reference evidence="2 3" key="1">
    <citation type="submission" date="2023-11" db="EMBL/GenBank/DDBJ databases">
        <title>Dfirmibasis_genome.</title>
        <authorList>
            <person name="Edelbroek B."/>
            <person name="Kjellin J."/>
            <person name="Jerlstrom-Hultqvist J."/>
            <person name="Soderbom F."/>
        </authorList>
    </citation>
    <scope>NUCLEOTIDE SEQUENCE [LARGE SCALE GENOMIC DNA]</scope>
    <source>
        <strain evidence="2 3">TNS-C-14</strain>
    </source>
</reference>
<feature type="compositionally biased region" description="Low complexity" evidence="1">
    <location>
        <begin position="207"/>
        <end position="230"/>
    </location>
</feature>
<proteinExistence type="predicted"/>
<evidence type="ECO:0000313" key="3">
    <source>
        <dbReference type="Proteomes" id="UP001344447"/>
    </source>
</evidence>